<protein>
    <recommendedName>
        <fullName evidence="3">PH domain-containing protein</fullName>
    </recommendedName>
</protein>
<comment type="caution">
    <text evidence="1">The sequence shown here is derived from an EMBL/GenBank/DDBJ whole genome shotgun (WGS) entry which is preliminary data.</text>
</comment>
<evidence type="ECO:0008006" key="3">
    <source>
        <dbReference type="Google" id="ProtNLM"/>
    </source>
</evidence>
<dbReference type="Proteomes" id="UP000256514">
    <property type="component" value="Unassembled WGS sequence"/>
</dbReference>
<name>A0A3D8IS20_9HELI</name>
<proteinExistence type="predicted"/>
<dbReference type="RefSeq" id="WP_115570564.1">
    <property type="nucleotide sequence ID" value="NZ_NXLT01000002.1"/>
</dbReference>
<gene>
    <name evidence="1" type="ORF">CQA54_02035</name>
</gene>
<dbReference type="EMBL" id="NXLT01000002">
    <property type="protein sequence ID" value="RDU67736.1"/>
    <property type="molecule type" value="Genomic_DNA"/>
</dbReference>
<sequence>MPLDTQQWLDALKVAILSQDDQKAFVLTQNLPTDLAQSSLESKLQARELISQTLKLLAYKKQLAKTSMEQIKAAKTFLEN</sequence>
<evidence type="ECO:0000313" key="1">
    <source>
        <dbReference type="EMBL" id="RDU67736.1"/>
    </source>
</evidence>
<reference evidence="1 2" key="1">
    <citation type="submission" date="2018-04" db="EMBL/GenBank/DDBJ databases">
        <title>Novel Campyloabacter and Helicobacter Species and Strains.</title>
        <authorList>
            <person name="Mannion A.J."/>
            <person name="Shen Z."/>
            <person name="Fox J.G."/>
        </authorList>
    </citation>
    <scope>NUCLEOTIDE SEQUENCE [LARGE SCALE GENOMIC DNA]</scope>
    <source>
        <strain evidence="1 2">MIT 12-6600</strain>
    </source>
</reference>
<organism evidence="1 2">
    <name type="scientific">Helicobacter equorum</name>
    <dbReference type="NCBI Taxonomy" id="361872"/>
    <lineage>
        <taxon>Bacteria</taxon>
        <taxon>Pseudomonadati</taxon>
        <taxon>Campylobacterota</taxon>
        <taxon>Epsilonproteobacteria</taxon>
        <taxon>Campylobacterales</taxon>
        <taxon>Helicobacteraceae</taxon>
        <taxon>Helicobacter</taxon>
    </lineage>
</organism>
<dbReference type="OrthoDB" id="5325117at2"/>
<keyword evidence="2" id="KW-1185">Reference proteome</keyword>
<accession>A0A3D8IS20</accession>
<dbReference type="AlphaFoldDB" id="A0A3D8IS20"/>
<evidence type="ECO:0000313" key="2">
    <source>
        <dbReference type="Proteomes" id="UP000256514"/>
    </source>
</evidence>